<dbReference type="Proteomes" id="UP000578622">
    <property type="component" value="Unassembled WGS sequence"/>
</dbReference>
<dbReference type="PANTHER" id="PTHR33570:SF2">
    <property type="entry name" value="CARBOXYMUCONOLACTONE DECARBOXYLASE-LIKE DOMAIN-CONTAINING PROTEIN"/>
    <property type="match status" value="1"/>
</dbReference>
<gene>
    <name evidence="2" type="ORF">FHW20_004461</name>
</gene>
<dbReference type="Pfam" id="PF02627">
    <property type="entry name" value="CMD"/>
    <property type="match status" value="1"/>
</dbReference>
<evidence type="ECO:0000259" key="1">
    <source>
        <dbReference type="Pfam" id="PF02627"/>
    </source>
</evidence>
<sequence length="124" mass="13523">MSKHQDEFDAGLNLRRDMFGPAGAEQAVAAASEFAMPLQEIVTEFCFGNIWQREGLDRRTRSMLTVALLIGSGRTAQLPMHFRGAIANGVTKDELREIILHSMLYVGIPASVEATAICEKTLGG</sequence>
<dbReference type="PANTHER" id="PTHR33570">
    <property type="entry name" value="4-CARBOXYMUCONOLACTONE DECARBOXYLASE FAMILY PROTEIN"/>
    <property type="match status" value="1"/>
</dbReference>
<dbReference type="InterPro" id="IPR029032">
    <property type="entry name" value="AhpD-like"/>
</dbReference>
<dbReference type="InterPro" id="IPR003779">
    <property type="entry name" value="CMD-like"/>
</dbReference>
<accession>A0ABR6AVJ0</accession>
<evidence type="ECO:0000313" key="2">
    <source>
        <dbReference type="EMBL" id="MBA8853480.1"/>
    </source>
</evidence>
<dbReference type="GO" id="GO:0047575">
    <property type="term" value="F:4-carboxymuconolactone decarboxylase activity"/>
    <property type="evidence" value="ECO:0007669"/>
    <property type="project" value="UniProtKB-EC"/>
</dbReference>
<protein>
    <submittedName>
        <fullName evidence="2">4-carboxymuconolactone decarboxylase</fullName>
        <ecNumber evidence="2">4.1.1.44</ecNumber>
    </submittedName>
</protein>
<dbReference type="EMBL" id="JACGXG010000011">
    <property type="protein sequence ID" value="MBA8853480.1"/>
    <property type="molecule type" value="Genomic_DNA"/>
</dbReference>
<keyword evidence="2" id="KW-0456">Lyase</keyword>
<name>A0ABR6AVJ0_9HYPH</name>
<proteinExistence type="predicted"/>
<dbReference type="RefSeq" id="WP_182512070.1">
    <property type="nucleotide sequence ID" value="NZ_JACGXG010000011.1"/>
</dbReference>
<dbReference type="EC" id="4.1.1.44" evidence="2"/>
<evidence type="ECO:0000313" key="3">
    <source>
        <dbReference type="Proteomes" id="UP000578622"/>
    </source>
</evidence>
<keyword evidence="3" id="KW-1185">Reference proteome</keyword>
<reference evidence="2 3" key="1">
    <citation type="submission" date="2020-07" db="EMBL/GenBank/DDBJ databases">
        <title>Genomic Encyclopedia of Type Strains, Phase IV (KMG-V): Genome sequencing to study the core and pangenomes of soil and plant-associated prokaryotes.</title>
        <authorList>
            <person name="Whitman W."/>
        </authorList>
    </citation>
    <scope>NUCLEOTIDE SEQUENCE [LARGE SCALE GENOMIC DNA]</scope>
    <source>
        <strain evidence="2 3">RH4WT92</strain>
    </source>
</reference>
<dbReference type="Gene3D" id="1.20.1290.10">
    <property type="entry name" value="AhpD-like"/>
    <property type="match status" value="1"/>
</dbReference>
<dbReference type="InterPro" id="IPR052512">
    <property type="entry name" value="4CMD/NDH-1_regulator"/>
</dbReference>
<organism evidence="2 3">
    <name type="scientific">Brucella intermedia</name>
    <dbReference type="NCBI Taxonomy" id="94625"/>
    <lineage>
        <taxon>Bacteria</taxon>
        <taxon>Pseudomonadati</taxon>
        <taxon>Pseudomonadota</taxon>
        <taxon>Alphaproteobacteria</taxon>
        <taxon>Hyphomicrobiales</taxon>
        <taxon>Brucellaceae</taxon>
        <taxon>Brucella/Ochrobactrum group</taxon>
        <taxon>Brucella</taxon>
    </lineage>
</organism>
<comment type="caution">
    <text evidence="2">The sequence shown here is derived from an EMBL/GenBank/DDBJ whole genome shotgun (WGS) entry which is preliminary data.</text>
</comment>
<dbReference type="SUPFAM" id="SSF69118">
    <property type="entry name" value="AhpD-like"/>
    <property type="match status" value="1"/>
</dbReference>
<feature type="domain" description="Carboxymuconolactone decarboxylase-like" evidence="1">
    <location>
        <begin position="38"/>
        <end position="118"/>
    </location>
</feature>